<gene>
    <name evidence="1" type="ORF">DFH08DRAFT_834733</name>
</gene>
<reference evidence="1" key="1">
    <citation type="submission" date="2023-03" db="EMBL/GenBank/DDBJ databases">
        <title>Massive genome expansion in bonnet fungi (Mycena s.s.) driven by repeated elements and novel gene families across ecological guilds.</title>
        <authorList>
            <consortium name="Lawrence Berkeley National Laboratory"/>
            <person name="Harder C.B."/>
            <person name="Miyauchi S."/>
            <person name="Viragh M."/>
            <person name="Kuo A."/>
            <person name="Thoen E."/>
            <person name="Andreopoulos B."/>
            <person name="Lu D."/>
            <person name="Skrede I."/>
            <person name="Drula E."/>
            <person name="Henrissat B."/>
            <person name="Morin E."/>
            <person name="Kohler A."/>
            <person name="Barry K."/>
            <person name="LaButti K."/>
            <person name="Morin E."/>
            <person name="Salamov A."/>
            <person name="Lipzen A."/>
            <person name="Mereny Z."/>
            <person name="Hegedus B."/>
            <person name="Baldrian P."/>
            <person name="Stursova M."/>
            <person name="Weitz H."/>
            <person name="Taylor A."/>
            <person name="Grigoriev I.V."/>
            <person name="Nagy L.G."/>
            <person name="Martin F."/>
            <person name="Kauserud H."/>
        </authorList>
    </citation>
    <scope>NUCLEOTIDE SEQUENCE</scope>
    <source>
        <strain evidence="1">CBHHK002</strain>
    </source>
</reference>
<evidence type="ECO:0000313" key="2">
    <source>
        <dbReference type="Proteomes" id="UP001218218"/>
    </source>
</evidence>
<accession>A0AAD7AR82</accession>
<proteinExistence type="predicted"/>
<sequence>MPRAHSVPNSQTLSTKVGPKGISNANLISFSSNSMKPAQRSSLGRFLTSLDVAPFPALRQIEHADCYWPITERDISRSQWVRWAESLLERNIQLVDRKGTHWRPRLKYVPNSKR</sequence>
<protein>
    <submittedName>
        <fullName evidence="1">Uncharacterized protein</fullName>
    </submittedName>
</protein>
<name>A0AAD7AR82_9AGAR</name>
<dbReference type="AlphaFoldDB" id="A0AAD7AR82"/>
<dbReference type="EMBL" id="JARIHO010000002">
    <property type="protein sequence ID" value="KAJ7366537.1"/>
    <property type="molecule type" value="Genomic_DNA"/>
</dbReference>
<organism evidence="1 2">
    <name type="scientific">Mycena albidolilacea</name>
    <dbReference type="NCBI Taxonomy" id="1033008"/>
    <lineage>
        <taxon>Eukaryota</taxon>
        <taxon>Fungi</taxon>
        <taxon>Dikarya</taxon>
        <taxon>Basidiomycota</taxon>
        <taxon>Agaricomycotina</taxon>
        <taxon>Agaricomycetes</taxon>
        <taxon>Agaricomycetidae</taxon>
        <taxon>Agaricales</taxon>
        <taxon>Marasmiineae</taxon>
        <taxon>Mycenaceae</taxon>
        <taxon>Mycena</taxon>
    </lineage>
</organism>
<dbReference type="Proteomes" id="UP001218218">
    <property type="component" value="Unassembled WGS sequence"/>
</dbReference>
<evidence type="ECO:0000313" key="1">
    <source>
        <dbReference type="EMBL" id="KAJ7366537.1"/>
    </source>
</evidence>
<comment type="caution">
    <text evidence="1">The sequence shown here is derived from an EMBL/GenBank/DDBJ whole genome shotgun (WGS) entry which is preliminary data.</text>
</comment>
<keyword evidence="2" id="KW-1185">Reference proteome</keyword>